<dbReference type="PANTHER" id="PTHR43040:SF1">
    <property type="entry name" value="RIBONUCLEASE D"/>
    <property type="match status" value="1"/>
</dbReference>
<dbReference type="VEuPathDB" id="FungiDB:FOXG_22484"/>
<proteinExistence type="predicted"/>
<reference evidence="2" key="1">
    <citation type="submission" date="2007-04" db="EMBL/GenBank/DDBJ databases">
        <authorList>
            <consortium name="The Broad Institute Genome Sequencing Platform"/>
            <person name="Birren B."/>
            <person name="Lander E."/>
            <person name="Galagan J."/>
            <person name="Nusbaum C."/>
            <person name="Devon K."/>
            <person name="Ma L.-J."/>
            <person name="Jaffe D."/>
            <person name="Butler J."/>
            <person name="Alvarez P."/>
            <person name="Gnerre S."/>
            <person name="Grabherr M."/>
            <person name="Kleber M."/>
            <person name="Mauceli E."/>
            <person name="Brockman W."/>
            <person name="MacCallum I.A."/>
            <person name="Young S."/>
            <person name="LaButti K."/>
            <person name="DeCaprio D."/>
            <person name="Crawford M."/>
            <person name="Koehrsen M."/>
            <person name="Engels R."/>
            <person name="Montgomery P."/>
            <person name="Pearson M."/>
            <person name="Howarth C."/>
            <person name="Larson L."/>
            <person name="White J."/>
            <person name="O'Leary S."/>
            <person name="Kodira C."/>
            <person name="Zeng Q."/>
            <person name="Yandava C."/>
            <person name="Alvarado L."/>
            <person name="Kistler C."/>
            <person name="Shim W.-B."/>
            <person name="Kang S."/>
            <person name="Woloshuk C."/>
        </authorList>
    </citation>
    <scope>NUCLEOTIDE SEQUENCE</scope>
    <source>
        <strain evidence="2">4287</strain>
    </source>
</reference>
<dbReference type="AlphaFoldDB" id="A0A0J9W7S0"/>
<dbReference type="Proteomes" id="UP000009097">
    <property type="component" value="Unassembled WGS sequence"/>
</dbReference>
<reference evidence="2" key="2">
    <citation type="journal article" date="2010" name="Nature">
        <title>Comparative genomics reveals mobile pathogenicity chromosomes in Fusarium.</title>
        <authorList>
            <person name="Ma L.J."/>
            <person name="van der Does H.C."/>
            <person name="Borkovich K.A."/>
            <person name="Coleman J.J."/>
            <person name="Daboussi M.J."/>
            <person name="Di Pietro A."/>
            <person name="Dufresne M."/>
            <person name="Freitag M."/>
            <person name="Grabherr M."/>
            <person name="Henrissat B."/>
            <person name="Houterman P.M."/>
            <person name="Kang S."/>
            <person name="Shim W.B."/>
            <person name="Woloshuk C."/>
            <person name="Xie X."/>
            <person name="Xu J.R."/>
            <person name="Antoniw J."/>
            <person name="Baker S.E."/>
            <person name="Bluhm B.H."/>
            <person name="Breakspear A."/>
            <person name="Brown D.W."/>
            <person name="Butchko R.A."/>
            <person name="Chapman S."/>
            <person name="Coulson R."/>
            <person name="Coutinho P.M."/>
            <person name="Danchin E.G."/>
            <person name="Diener A."/>
            <person name="Gale L.R."/>
            <person name="Gardiner D.M."/>
            <person name="Goff S."/>
            <person name="Hammond-Kosack K.E."/>
            <person name="Hilburn K."/>
            <person name="Hua-Van A."/>
            <person name="Jonkers W."/>
            <person name="Kazan K."/>
            <person name="Kodira C.D."/>
            <person name="Koehrsen M."/>
            <person name="Kumar L."/>
            <person name="Lee Y.H."/>
            <person name="Li L."/>
            <person name="Manners J.M."/>
            <person name="Miranda-Saavedra D."/>
            <person name="Mukherjee M."/>
            <person name="Park G."/>
            <person name="Park J."/>
            <person name="Park S.Y."/>
            <person name="Proctor R.H."/>
            <person name="Regev A."/>
            <person name="Ruiz-Roldan M.C."/>
            <person name="Sain D."/>
            <person name="Sakthikumar S."/>
            <person name="Sykes S."/>
            <person name="Schwartz D.C."/>
            <person name="Turgeon B.G."/>
            <person name="Wapinski I."/>
            <person name="Yoder O."/>
            <person name="Young S."/>
            <person name="Zeng Q."/>
            <person name="Zhou S."/>
            <person name="Galagan J."/>
            <person name="Cuomo C.A."/>
            <person name="Kistler H.C."/>
            <person name="Rep M."/>
        </authorList>
    </citation>
    <scope>NUCLEOTIDE SEQUENCE [LARGE SCALE GENOMIC DNA]</scope>
    <source>
        <strain evidence="2">4287</strain>
    </source>
</reference>
<evidence type="ECO:0000256" key="1">
    <source>
        <dbReference type="SAM" id="MobiDB-lite"/>
    </source>
</evidence>
<evidence type="ECO:0000313" key="2">
    <source>
        <dbReference type="EMBL" id="KNB19219.1"/>
    </source>
</evidence>
<dbReference type="KEGG" id="fox:FOXG_22484"/>
<dbReference type="OrthoDB" id="26838at2759"/>
<sequence>MELHRWIGTKQAVKIRMADNIFSRRPLNAEAEKYCINDVVHLPALQDTYTKRINRQWMKKAMHESARRVVEACSPEYKPQSQNKRLGPWGSGSGIKTLTMDEWLEKHDEDRMDRLDKEMFDNDGCDDSRRVWEN</sequence>
<protein>
    <submittedName>
        <fullName evidence="2">Uncharacterized protein</fullName>
    </submittedName>
</protein>
<name>A0A0J9W7S0_FUSO4</name>
<gene>
    <name evidence="2" type="ORF">FOXG_22484</name>
</gene>
<accession>A0A0J9W7S0</accession>
<dbReference type="RefSeq" id="XP_018257264.1">
    <property type="nucleotide sequence ID" value="XM_018402887.1"/>
</dbReference>
<evidence type="ECO:0000313" key="3">
    <source>
        <dbReference type="Proteomes" id="UP000009097"/>
    </source>
</evidence>
<dbReference type="GeneID" id="28963190"/>
<dbReference type="PANTHER" id="PTHR43040">
    <property type="entry name" value="RIBONUCLEASE D"/>
    <property type="match status" value="1"/>
</dbReference>
<organism evidence="2 3">
    <name type="scientific">Fusarium oxysporum f. sp. lycopersici (strain 4287 / CBS 123668 / FGSC 9935 / NRRL 34936)</name>
    <name type="common">Fusarium vascular wilt of tomato</name>
    <dbReference type="NCBI Taxonomy" id="426428"/>
    <lineage>
        <taxon>Eukaryota</taxon>
        <taxon>Fungi</taxon>
        <taxon>Dikarya</taxon>
        <taxon>Ascomycota</taxon>
        <taxon>Pezizomycotina</taxon>
        <taxon>Sordariomycetes</taxon>
        <taxon>Hypocreomycetidae</taxon>
        <taxon>Hypocreales</taxon>
        <taxon>Nectriaceae</taxon>
        <taxon>Fusarium</taxon>
        <taxon>Fusarium oxysporum species complex</taxon>
    </lineage>
</organism>
<feature type="region of interest" description="Disordered" evidence="1">
    <location>
        <begin position="73"/>
        <end position="93"/>
    </location>
</feature>
<dbReference type="EMBL" id="DS231730">
    <property type="protein sequence ID" value="KNB19219.1"/>
    <property type="molecule type" value="Genomic_DNA"/>
</dbReference>